<evidence type="ECO:0000256" key="1">
    <source>
        <dbReference type="ARBA" id="ARBA00004651"/>
    </source>
</evidence>
<dbReference type="OrthoDB" id="6430908at2759"/>
<dbReference type="InParanoid" id="A0A6J0BMQ5"/>
<evidence type="ECO:0000313" key="10">
    <source>
        <dbReference type="Proteomes" id="UP000829291"/>
    </source>
</evidence>
<comment type="subcellular location">
    <subcellularLocation>
        <location evidence="1">Cell membrane</location>
        <topology evidence="1">Multi-pass membrane protein</topology>
    </subcellularLocation>
</comment>
<keyword evidence="9" id="KW-0732">Signal</keyword>
<dbReference type="GeneID" id="107221153"/>
<keyword evidence="10" id="KW-1185">Reference proteome</keyword>
<feature type="chain" id="PRO_5045783077" evidence="9">
    <location>
        <begin position="27"/>
        <end position="632"/>
    </location>
</feature>
<reference evidence="11" key="1">
    <citation type="submission" date="2025-08" db="UniProtKB">
        <authorList>
            <consortium name="RefSeq"/>
        </authorList>
    </citation>
    <scope>IDENTIFICATION</scope>
    <source>
        <tissue evidence="11">Thorax and Abdomen</tissue>
    </source>
</reference>
<organism evidence="11">
    <name type="scientific">Neodiprion lecontei</name>
    <name type="common">Redheaded pine sawfly</name>
    <dbReference type="NCBI Taxonomy" id="441921"/>
    <lineage>
        <taxon>Eukaryota</taxon>
        <taxon>Metazoa</taxon>
        <taxon>Ecdysozoa</taxon>
        <taxon>Arthropoda</taxon>
        <taxon>Hexapoda</taxon>
        <taxon>Insecta</taxon>
        <taxon>Pterygota</taxon>
        <taxon>Neoptera</taxon>
        <taxon>Endopterygota</taxon>
        <taxon>Hymenoptera</taxon>
        <taxon>Tenthredinoidea</taxon>
        <taxon>Diprionidae</taxon>
        <taxon>Diprioninae</taxon>
        <taxon>Neodiprion</taxon>
    </lineage>
</organism>
<accession>A0A6J0BMQ5</accession>
<dbReference type="GO" id="GO:0005886">
    <property type="term" value="C:plasma membrane"/>
    <property type="evidence" value="ECO:0007669"/>
    <property type="project" value="UniProtKB-SubCell"/>
</dbReference>
<dbReference type="KEGG" id="nlo:107221153"/>
<dbReference type="AlphaFoldDB" id="A0A6J0BMQ5"/>
<protein>
    <submittedName>
        <fullName evidence="11">Uncharacterized protein LOC107221153</fullName>
    </submittedName>
</protein>
<keyword evidence="5 8" id="KW-0472">Membrane</keyword>
<evidence type="ECO:0000256" key="9">
    <source>
        <dbReference type="SAM" id="SignalP"/>
    </source>
</evidence>
<dbReference type="RefSeq" id="XP_015515537.2">
    <property type="nucleotide sequence ID" value="XM_015660051.2"/>
</dbReference>
<keyword evidence="4 8" id="KW-1133">Transmembrane helix</keyword>
<evidence type="ECO:0000256" key="8">
    <source>
        <dbReference type="SAM" id="Phobius"/>
    </source>
</evidence>
<name>A0A6J0BMQ5_NEOLC</name>
<keyword evidence="2" id="KW-1003">Cell membrane</keyword>
<dbReference type="Gene3D" id="3.40.190.10">
    <property type="entry name" value="Periplasmic binding protein-like II"/>
    <property type="match status" value="1"/>
</dbReference>
<sequence length="632" mass="70461">MTTLVSKKKKLILVIIILNIMSEIEASLSAEDSGDIRLEKLLTEFMTDLKKFTLDRIASDHVTVLGKNSICLQATKVVLEDYTPCFIGTNPEAVIPYSYSGTDSVILFFVDGLSDTALKSSIGQISAVLSRRVLLISVYNTTYETVYNAVLNAERSKLWNMLFVRLDNAGEMKIYKNVVGPNCSPQVVPLNAWTRGIGFLKNSSVFEEENVIINGLGCPMFVSTMNLMPTMKLRRGVNDTSRIVGGIEGHLIRSIAEQMNFTPIVKKPSAPEKFLVLPNGTFIGVIADVAEEKVHLGIGQIRPTLRRAMLVDFTVPYNHECIVWTVPARANYDPNILRAVFSPAVSILAILSVLLSGGLSYVTWKLKAENCRSPDFDLFDVISVSLTHAIPRPPASLLGKLFFLLYLNYSRVLSTAYSASLASILASRTPMPTIVDEKGILDAGLRTSGTATSRDMLADQITPESDRAELLNRYEVITRASEALARISRGEDIAYLRHLSTINYITARYVRAGKFPTFHPLRDQCVISYNSVIVTPKGSFLTDEMNKIIRRITQSGIYEYWTNIDNTVDKIVKRPYSHSSYTLTQLQSIFVLYLFCLVPAFLAFITELIISEININKCRSLTASAVRRRKDR</sequence>
<dbReference type="SUPFAM" id="SSF53850">
    <property type="entry name" value="Periplasmic binding protein-like II"/>
    <property type="match status" value="1"/>
</dbReference>
<evidence type="ECO:0000313" key="11">
    <source>
        <dbReference type="RefSeq" id="XP_015515537.2"/>
    </source>
</evidence>
<evidence type="ECO:0000256" key="7">
    <source>
        <dbReference type="ARBA" id="ARBA00023180"/>
    </source>
</evidence>
<evidence type="ECO:0000256" key="3">
    <source>
        <dbReference type="ARBA" id="ARBA00022692"/>
    </source>
</evidence>
<keyword evidence="6" id="KW-0675">Receptor</keyword>
<feature type="transmembrane region" description="Helical" evidence="8">
    <location>
        <begin position="590"/>
        <end position="610"/>
    </location>
</feature>
<dbReference type="InterPro" id="IPR052192">
    <property type="entry name" value="Insect_Ionotropic_Sensory_Rcpt"/>
</dbReference>
<evidence type="ECO:0000256" key="2">
    <source>
        <dbReference type="ARBA" id="ARBA00022475"/>
    </source>
</evidence>
<keyword evidence="3 8" id="KW-0812">Transmembrane</keyword>
<proteinExistence type="predicted"/>
<evidence type="ECO:0000256" key="6">
    <source>
        <dbReference type="ARBA" id="ARBA00023170"/>
    </source>
</evidence>
<gene>
    <name evidence="11" type="primary">LOC107221153</name>
</gene>
<dbReference type="PANTHER" id="PTHR42643:SF38">
    <property type="entry name" value="IONOTROPIC RECEPTOR 100A"/>
    <property type="match status" value="1"/>
</dbReference>
<evidence type="ECO:0000256" key="5">
    <source>
        <dbReference type="ARBA" id="ARBA00023136"/>
    </source>
</evidence>
<feature type="signal peptide" evidence="9">
    <location>
        <begin position="1"/>
        <end position="26"/>
    </location>
</feature>
<dbReference type="Proteomes" id="UP000829291">
    <property type="component" value="Chromosome 1"/>
</dbReference>
<evidence type="ECO:0000256" key="4">
    <source>
        <dbReference type="ARBA" id="ARBA00022989"/>
    </source>
</evidence>
<keyword evidence="7" id="KW-0325">Glycoprotein</keyword>
<dbReference type="PANTHER" id="PTHR42643">
    <property type="entry name" value="IONOTROPIC RECEPTOR 20A-RELATED"/>
    <property type="match status" value="1"/>
</dbReference>